<keyword evidence="13" id="KW-0325">Glycoprotein</keyword>
<comment type="subcellular location">
    <subcellularLocation>
        <location evidence="2">Endoplasmic reticulum membrane</location>
        <topology evidence="2">Single-pass type II membrane protein</topology>
    </subcellularLocation>
</comment>
<dbReference type="InterPro" id="IPR005123">
    <property type="entry name" value="Oxoglu/Fe-dep_dioxygenase_dom"/>
</dbReference>
<evidence type="ECO:0000313" key="18">
    <source>
        <dbReference type="Proteomes" id="UP001055712"/>
    </source>
</evidence>
<keyword evidence="12" id="KW-0472">Membrane</keyword>
<keyword evidence="5" id="KW-0812">Transmembrane</keyword>
<evidence type="ECO:0000256" key="13">
    <source>
        <dbReference type="ARBA" id="ARBA00023180"/>
    </source>
</evidence>
<accession>A0A9D4TTB7</accession>
<evidence type="ECO:0000256" key="7">
    <source>
        <dbReference type="ARBA" id="ARBA00022964"/>
    </source>
</evidence>
<evidence type="ECO:0000256" key="2">
    <source>
        <dbReference type="ARBA" id="ARBA00004648"/>
    </source>
</evidence>
<evidence type="ECO:0000313" key="17">
    <source>
        <dbReference type="EMBL" id="KAI3433947.1"/>
    </source>
</evidence>
<dbReference type="Proteomes" id="UP001055712">
    <property type="component" value="Unassembled WGS sequence"/>
</dbReference>
<reference evidence="17" key="1">
    <citation type="journal article" date="2019" name="Plant J.">
        <title>Chlorella vulgaris genome assembly and annotation reveals the molecular basis for metabolic acclimation to high light conditions.</title>
        <authorList>
            <person name="Cecchin M."/>
            <person name="Marcolungo L."/>
            <person name="Rossato M."/>
            <person name="Girolomoni L."/>
            <person name="Cosentino E."/>
            <person name="Cuine S."/>
            <person name="Li-Beisson Y."/>
            <person name="Delledonne M."/>
            <person name="Ballottari M."/>
        </authorList>
    </citation>
    <scope>NUCLEOTIDE SEQUENCE</scope>
    <source>
        <strain evidence="17">211/11P</strain>
    </source>
</reference>
<feature type="chain" id="PRO_5039614851" description="procollagen-proline 4-dioxygenase" evidence="15">
    <location>
        <begin position="29"/>
        <end position="331"/>
    </location>
</feature>
<keyword evidence="15" id="KW-0732">Signal</keyword>
<keyword evidence="18" id="KW-1185">Reference proteome</keyword>
<feature type="signal peptide" evidence="15">
    <location>
        <begin position="1"/>
        <end position="28"/>
    </location>
</feature>
<evidence type="ECO:0000256" key="3">
    <source>
        <dbReference type="ARBA" id="ARBA00006511"/>
    </source>
</evidence>
<comment type="catalytic activity">
    <reaction evidence="14">
        <text>L-prolyl-[collagen] + 2-oxoglutarate + O2 = trans-4-hydroxy-L-prolyl-[collagen] + succinate + CO2</text>
        <dbReference type="Rhea" id="RHEA:18945"/>
        <dbReference type="Rhea" id="RHEA-COMP:11676"/>
        <dbReference type="Rhea" id="RHEA-COMP:11680"/>
        <dbReference type="ChEBI" id="CHEBI:15379"/>
        <dbReference type="ChEBI" id="CHEBI:16526"/>
        <dbReference type="ChEBI" id="CHEBI:16810"/>
        <dbReference type="ChEBI" id="CHEBI:30031"/>
        <dbReference type="ChEBI" id="CHEBI:50342"/>
        <dbReference type="ChEBI" id="CHEBI:61965"/>
        <dbReference type="EC" id="1.14.11.2"/>
    </reaction>
</comment>
<organism evidence="17 18">
    <name type="scientific">Chlorella vulgaris</name>
    <name type="common">Green alga</name>
    <dbReference type="NCBI Taxonomy" id="3077"/>
    <lineage>
        <taxon>Eukaryota</taxon>
        <taxon>Viridiplantae</taxon>
        <taxon>Chlorophyta</taxon>
        <taxon>core chlorophytes</taxon>
        <taxon>Trebouxiophyceae</taxon>
        <taxon>Chlorellales</taxon>
        <taxon>Chlorellaceae</taxon>
        <taxon>Chlorella clade</taxon>
        <taxon>Chlorella</taxon>
    </lineage>
</organism>
<sequence>MAACGRRITIWTLVTLLAGLAALPRTDAATLTFGNKTHGWAELMTWKPRSMVLHGFLSDAECDHVIQVANPQLARSKVVAPDGGSVLDDIRTSSGTFINTGHDEVIAAIEQRVALLTHLEAPNQEHLQVLRYEHGQKYSAHWDVNDSPKRLEQMAAKGVLGGLRTATLLMYLSDVQEGGETAFPHGKWLDKGLQAQPPYTECASTGVAVKPRKGDATLFYSLRLDAQKKDVYSLHAGCPVIEGTKYSATKWIHVEHFGHSPSAAAAQPPVRCQDLQPECAAWAAQGECTANARYMVGDEATAGACRLACGACRACQPGDVLCERENERTAR</sequence>
<dbReference type="GO" id="GO:0005506">
    <property type="term" value="F:iron ion binding"/>
    <property type="evidence" value="ECO:0007669"/>
    <property type="project" value="InterPro"/>
</dbReference>
<evidence type="ECO:0000256" key="9">
    <source>
        <dbReference type="ARBA" id="ARBA00022989"/>
    </source>
</evidence>
<dbReference type="Gene3D" id="2.60.120.620">
    <property type="entry name" value="q2cbj1_9rhob like domain"/>
    <property type="match status" value="1"/>
</dbReference>
<feature type="domain" description="Fe2OG dioxygenase" evidence="16">
    <location>
        <begin position="123"/>
        <end position="254"/>
    </location>
</feature>
<evidence type="ECO:0000259" key="16">
    <source>
        <dbReference type="PROSITE" id="PS51471"/>
    </source>
</evidence>
<dbReference type="InterPro" id="IPR044862">
    <property type="entry name" value="Pro_4_hyd_alph_FE2OG_OXY"/>
</dbReference>
<dbReference type="PANTHER" id="PTHR10869:SF238">
    <property type="entry name" value="PROLYL 4-HYDROXYLASE 6-RELATED"/>
    <property type="match status" value="1"/>
</dbReference>
<dbReference type="InterPro" id="IPR003582">
    <property type="entry name" value="ShKT_dom"/>
</dbReference>
<evidence type="ECO:0000256" key="12">
    <source>
        <dbReference type="ARBA" id="ARBA00023136"/>
    </source>
</evidence>
<keyword evidence="7" id="KW-0223">Dioxygenase</keyword>
<keyword evidence="10" id="KW-0560">Oxidoreductase</keyword>
<keyword evidence="6" id="KW-0479">Metal-binding</keyword>
<proteinExistence type="inferred from homology"/>
<evidence type="ECO:0000256" key="14">
    <source>
        <dbReference type="ARBA" id="ARBA00049169"/>
    </source>
</evidence>
<dbReference type="AlphaFoldDB" id="A0A9D4TTB7"/>
<gene>
    <name evidence="17" type="ORF">D9Q98_003749</name>
</gene>
<dbReference type="PROSITE" id="PS51471">
    <property type="entry name" value="FE2OG_OXY"/>
    <property type="match status" value="1"/>
</dbReference>
<evidence type="ECO:0000256" key="1">
    <source>
        <dbReference type="ARBA" id="ARBA00001961"/>
    </source>
</evidence>
<dbReference type="Pfam" id="PF01549">
    <property type="entry name" value="ShK"/>
    <property type="match status" value="1"/>
</dbReference>
<evidence type="ECO:0000256" key="5">
    <source>
        <dbReference type="ARBA" id="ARBA00022692"/>
    </source>
</evidence>
<dbReference type="InterPro" id="IPR045054">
    <property type="entry name" value="P4HA-like"/>
</dbReference>
<name>A0A9D4TTB7_CHLVU</name>
<evidence type="ECO:0000256" key="11">
    <source>
        <dbReference type="ARBA" id="ARBA00023004"/>
    </source>
</evidence>
<keyword evidence="8" id="KW-0735">Signal-anchor</keyword>
<dbReference type="SMART" id="SM00702">
    <property type="entry name" value="P4Hc"/>
    <property type="match status" value="1"/>
</dbReference>
<comment type="cofactor">
    <cofactor evidence="1">
        <name>L-ascorbate</name>
        <dbReference type="ChEBI" id="CHEBI:38290"/>
    </cofactor>
</comment>
<dbReference type="EMBL" id="SIDB01000004">
    <property type="protein sequence ID" value="KAI3433947.1"/>
    <property type="molecule type" value="Genomic_DNA"/>
</dbReference>
<dbReference type="SMART" id="SM00254">
    <property type="entry name" value="ShKT"/>
    <property type="match status" value="1"/>
</dbReference>
<evidence type="ECO:0000256" key="15">
    <source>
        <dbReference type="SAM" id="SignalP"/>
    </source>
</evidence>
<dbReference type="EC" id="1.14.11.2" evidence="4"/>
<keyword evidence="11" id="KW-0408">Iron</keyword>
<evidence type="ECO:0000256" key="6">
    <source>
        <dbReference type="ARBA" id="ARBA00022723"/>
    </source>
</evidence>
<dbReference type="InterPro" id="IPR006620">
    <property type="entry name" value="Pro_4_hyd_alph"/>
</dbReference>
<dbReference type="GO" id="GO:0005789">
    <property type="term" value="C:endoplasmic reticulum membrane"/>
    <property type="evidence" value="ECO:0007669"/>
    <property type="project" value="UniProtKB-SubCell"/>
</dbReference>
<evidence type="ECO:0000256" key="8">
    <source>
        <dbReference type="ARBA" id="ARBA00022968"/>
    </source>
</evidence>
<reference evidence="17" key="2">
    <citation type="submission" date="2020-11" db="EMBL/GenBank/DDBJ databases">
        <authorList>
            <person name="Cecchin M."/>
            <person name="Marcolungo L."/>
            <person name="Rossato M."/>
            <person name="Girolomoni L."/>
            <person name="Cosentino E."/>
            <person name="Cuine S."/>
            <person name="Li-Beisson Y."/>
            <person name="Delledonne M."/>
            <person name="Ballottari M."/>
        </authorList>
    </citation>
    <scope>NUCLEOTIDE SEQUENCE</scope>
    <source>
        <strain evidence="17">211/11P</strain>
        <tissue evidence="17">Whole cell</tissue>
    </source>
</reference>
<dbReference type="Pfam" id="PF13640">
    <property type="entry name" value="2OG-FeII_Oxy_3"/>
    <property type="match status" value="1"/>
</dbReference>
<evidence type="ECO:0000256" key="10">
    <source>
        <dbReference type="ARBA" id="ARBA00023002"/>
    </source>
</evidence>
<dbReference type="OrthoDB" id="509418at2759"/>
<keyword evidence="9" id="KW-1133">Transmembrane helix</keyword>
<evidence type="ECO:0000256" key="4">
    <source>
        <dbReference type="ARBA" id="ARBA00012269"/>
    </source>
</evidence>
<comment type="similarity">
    <text evidence="3">Belongs to the P4HA family.</text>
</comment>
<dbReference type="FunFam" id="2.60.120.620:FF:000002">
    <property type="entry name" value="Prolyl 4-hydroxylase 4"/>
    <property type="match status" value="1"/>
</dbReference>
<dbReference type="GO" id="GO:0031418">
    <property type="term" value="F:L-ascorbic acid binding"/>
    <property type="evidence" value="ECO:0007669"/>
    <property type="project" value="InterPro"/>
</dbReference>
<dbReference type="PANTHER" id="PTHR10869">
    <property type="entry name" value="PROLYL 4-HYDROXYLASE ALPHA SUBUNIT"/>
    <property type="match status" value="1"/>
</dbReference>
<protein>
    <recommendedName>
        <fullName evidence="4">procollagen-proline 4-dioxygenase</fullName>
        <ecNumber evidence="4">1.14.11.2</ecNumber>
    </recommendedName>
</protein>
<comment type="caution">
    <text evidence="17">The sequence shown here is derived from an EMBL/GenBank/DDBJ whole genome shotgun (WGS) entry which is preliminary data.</text>
</comment>
<dbReference type="GO" id="GO:0004656">
    <property type="term" value="F:procollagen-proline 4-dioxygenase activity"/>
    <property type="evidence" value="ECO:0007669"/>
    <property type="project" value="UniProtKB-EC"/>
</dbReference>